<dbReference type="GO" id="GO:0016747">
    <property type="term" value="F:acyltransferase activity, transferring groups other than amino-acyl groups"/>
    <property type="evidence" value="ECO:0007669"/>
    <property type="project" value="InterPro"/>
</dbReference>
<name>A0A7W7T9M3_9PSEU</name>
<comment type="caution">
    <text evidence="4">The sequence shown here is derived from an EMBL/GenBank/DDBJ whole genome shotgun (WGS) entry which is preliminary data.</text>
</comment>
<keyword evidence="1 4" id="KW-0808">Transferase</keyword>
<keyword evidence="2" id="KW-0012">Acyltransferase</keyword>
<gene>
    <name evidence="4" type="ORF">F4559_006414</name>
</gene>
<dbReference type="AlphaFoldDB" id="A0A7W7T9M3"/>
<evidence type="ECO:0000259" key="3">
    <source>
        <dbReference type="PROSITE" id="PS51186"/>
    </source>
</evidence>
<proteinExistence type="predicted"/>
<protein>
    <submittedName>
        <fullName evidence="4">GNAT superfamily N-acetyltransferase</fullName>
    </submittedName>
</protein>
<keyword evidence="5" id="KW-1185">Reference proteome</keyword>
<dbReference type="Pfam" id="PF00583">
    <property type="entry name" value="Acetyltransf_1"/>
    <property type="match status" value="1"/>
</dbReference>
<dbReference type="PANTHER" id="PTHR43877">
    <property type="entry name" value="AMINOALKYLPHOSPHONATE N-ACETYLTRANSFERASE-RELATED-RELATED"/>
    <property type="match status" value="1"/>
</dbReference>
<evidence type="ECO:0000313" key="5">
    <source>
        <dbReference type="Proteomes" id="UP000542674"/>
    </source>
</evidence>
<dbReference type="PROSITE" id="PS51186">
    <property type="entry name" value="GNAT"/>
    <property type="match status" value="1"/>
</dbReference>
<evidence type="ECO:0000256" key="1">
    <source>
        <dbReference type="ARBA" id="ARBA00022679"/>
    </source>
</evidence>
<dbReference type="InterPro" id="IPR016181">
    <property type="entry name" value="Acyl_CoA_acyltransferase"/>
</dbReference>
<dbReference type="SUPFAM" id="SSF55729">
    <property type="entry name" value="Acyl-CoA N-acyltransferases (Nat)"/>
    <property type="match status" value="2"/>
</dbReference>
<evidence type="ECO:0000256" key="2">
    <source>
        <dbReference type="ARBA" id="ARBA00023315"/>
    </source>
</evidence>
<dbReference type="Gene3D" id="3.40.630.30">
    <property type="match status" value="1"/>
</dbReference>
<dbReference type="RefSeq" id="WP_184674768.1">
    <property type="nucleotide sequence ID" value="NZ_BAABAI010000043.1"/>
</dbReference>
<accession>A0A7W7T9M3</accession>
<dbReference type="Proteomes" id="UP000542674">
    <property type="component" value="Unassembled WGS sequence"/>
</dbReference>
<reference evidence="4 5" key="1">
    <citation type="submission" date="2020-08" db="EMBL/GenBank/DDBJ databases">
        <title>Sequencing the genomes of 1000 actinobacteria strains.</title>
        <authorList>
            <person name="Klenk H.-P."/>
        </authorList>
    </citation>
    <scope>NUCLEOTIDE SEQUENCE [LARGE SCALE GENOMIC DNA]</scope>
    <source>
        <strain evidence="4 5">DSM 45084</strain>
    </source>
</reference>
<dbReference type="InterPro" id="IPR000182">
    <property type="entry name" value="GNAT_dom"/>
</dbReference>
<dbReference type="EMBL" id="JACHJS010000001">
    <property type="protein sequence ID" value="MBB4969055.1"/>
    <property type="molecule type" value="Genomic_DNA"/>
</dbReference>
<evidence type="ECO:0000313" key="4">
    <source>
        <dbReference type="EMBL" id="MBB4969055.1"/>
    </source>
</evidence>
<sequence length="327" mass="35643">MNVEEFEPSAATPSDLAGYYEVAHAVRVADEPGMPPPTYEETAARLTGPPGRVGPVRYWVARVDGTVVGVAQIQLPEEEANRHLALFNVRVHPDFRGRGIGTALFDAMAAVLRGLGRTSAENPQVVEGGPGEAAALARGFRTVHRAVIQTLDLGHVDRTLWEVPAPAGYRIVRWVDAAPDDVVESYADVRGLMGDAPSGDSGYTQPQWTVAKVRRHEQAQRGLGDEIRVVAAVHEETGEIVAFSELRVRSYRRDVAIQSDTVVRTDHRRRGVGGWIKAHHYRWLVDDHPATRSVLTMTSAANAAMIGVNLRVGFTTSLRTVGVAREP</sequence>
<dbReference type="CDD" id="cd04301">
    <property type="entry name" value="NAT_SF"/>
    <property type="match status" value="1"/>
</dbReference>
<organism evidence="4 5">
    <name type="scientific">Saccharothrix violaceirubra</name>
    <dbReference type="NCBI Taxonomy" id="413306"/>
    <lineage>
        <taxon>Bacteria</taxon>
        <taxon>Bacillati</taxon>
        <taxon>Actinomycetota</taxon>
        <taxon>Actinomycetes</taxon>
        <taxon>Pseudonocardiales</taxon>
        <taxon>Pseudonocardiaceae</taxon>
        <taxon>Saccharothrix</taxon>
    </lineage>
</organism>
<feature type="domain" description="N-acetyltransferase" evidence="3">
    <location>
        <begin position="1"/>
        <end position="166"/>
    </location>
</feature>
<dbReference type="InterPro" id="IPR050832">
    <property type="entry name" value="Bact_Acetyltransf"/>
</dbReference>
<dbReference type="PANTHER" id="PTHR43877:SF1">
    <property type="entry name" value="ACETYLTRANSFERASE"/>
    <property type="match status" value="1"/>
</dbReference>